<feature type="transmembrane region" description="Helical" evidence="1">
    <location>
        <begin position="37"/>
        <end position="54"/>
    </location>
</feature>
<dbReference type="KEGG" id="lse:F1C12_06260"/>
<keyword evidence="1" id="KW-0812">Transmembrane</keyword>
<accession>A0A7G6Y8E9</accession>
<dbReference type="Proteomes" id="UP000515511">
    <property type="component" value="Chromosome"/>
</dbReference>
<sequence length="111" mass="12159">MPYTPQPPAYNRAALAPGILGALVLLFGLAFADWYTYVEYAVSILALILCVFSWQAKQRWWLAGLVPIAVLWNPIWPIPGLTPILPLLSLAAAAVFVVAGLMIKIPADTRR</sequence>
<evidence type="ECO:0000313" key="2">
    <source>
        <dbReference type="EMBL" id="QNE34764.1"/>
    </source>
</evidence>
<keyword evidence="1" id="KW-1133">Transmembrane helix</keyword>
<organism evidence="2 3">
    <name type="scientific">Leifsonia shinshuensis</name>
    <dbReference type="NCBI Taxonomy" id="150026"/>
    <lineage>
        <taxon>Bacteria</taxon>
        <taxon>Bacillati</taxon>
        <taxon>Actinomycetota</taxon>
        <taxon>Actinomycetes</taxon>
        <taxon>Micrococcales</taxon>
        <taxon>Microbacteriaceae</taxon>
        <taxon>Leifsonia</taxon>
    </lineage>
</organism>
<protein>
    <submittedName>
        <fullName evidence="2">Uncharacterized protein</fullName>
    </submittedName>
</protein>
<evidence type="ECO:0000256" key="1">
    <source>
        <dbReference type="SAM" id="Phobius"/>
    </source>
</evidence>
<feature type="transmembrane region" description="Helical" evidence="1">
    <location>
        <begin position="61"/>
        <end position="78"/>
    </location>
</feature>
<keyword evidence="1" id="KW-0472">Membrane</keyword>
<evidence type="ECO:0000313" key="3">
    <source>
        <dbReference type="Proteomes" id="UP000515511"/>
    </source>
</evidence>
<feature type="transmembrane region" description="Helical" evidence="1">
    <location>
        <begin position="84"/>
        <end position="103"/>
    </location>
</feature>
<dbReference type="EMBL" id="CP043641">
    <property type="protein sequence ID" value="QNE34764.1"/>
    <property type="molecule type" value="Genomic_DNA"/>
</dbReference>
<dbReference type="InterPro" id="IPR046548">
    <property type="entry name" value="DUF6804"/>
</dbReference>
<gene>
    <name evidence="2" type="ORF">F1C12_06260</name>
</gene>
<dbReference type="Pfam" id="PF20619">
    <property type="entry name" value="DUF6804"/>
    <property type="match status" value="1"/>
</dbReference>
<dbReference type="AlphaFoldDB" id="A0A7G6Y8E9"/>
<reference evidence="3" key="1">
    <citation type="submission" date="2019-09" db="EMBL/GenBank/DDBJ databases">
        <title>Antimicrobial potential of Antarctic Bacteria.</title>
        <authorList>
            <person name="Benaud N."/>
            <person name="Edwards R.J."/>
            <person name="Ferrari B.C."/>
        </authorList>
    </citation>
    <scope>NUCLEOTIDE SEQUENCE [LARGE SCALE GENOMIC DNA]</scope>
    <source>
        <strain evidence="3">INR9</strain>
    </source>
</reference>
<feature type="transmembrane region" description="Helical" evidence="1">
    <location>
        <begin position="12"/>
        <end position="31"/>
    </location>
</feature>
<proteinExistence type="predicted"/>
<name>A0A7G6Y8E9_9MICO</name>
<dbReference type="RefSeq" id="WP_185277936.1">
    <property type="nucleotide sequence ID" value="NZ_CP043641.1"/>
</dbReference>